<dbReference type="GO" id="GO:0005886">
    <property type="term" value="C:plasma membrane"/>
    <property type="evidence" value="ECO:0007669"/>
    <property type="project" value="UniProtKB-SubCell"/>
</dbReference>
<keyword evidence="2" id="KW-0813">Transport</keyword>
<organism evidence="8 9">
    <name type="scientific">Escherichia coli</name>
    <dbReference type="NCBI Taxonomy" id="562"/>
    <lineage>
        <taxon>Bacteria</taxon>
        <taxon>Pseudomonadati</taxon>
        <taxon>Pseudomonadota</taxon>
        <taxon>Gammaproteobacteria</taxon>
        <taxon>Enterobacterales</taxon>
        <taxon>Enterobacteriaceae</taxon>
        <taxon>Escherichia</taxon>
    </lineage>
</organism>
<sequence length="354" mass="38856">MAGNVQEKQLRWYNIALMSFITVWGFGNVVNNYANQGLVVVFSWVFIFALYFTPYALIVGQLGSTFKDGKGGVSTWIKHTMGPGLAYLAAWTYWVVHIPYLAQKPQAILIALGWAMKGDGSLIKEYSVVALQGLTLVLFIFFMWVASRGMKSLKIVGSVAGIAMFVMSLLYVAMAVTAPAITEVHIATTNITWETFIPHIDFTYITTISMLVFAVGGAEKISPYVNQTRNPGKEFPKGMLCLAVMVAVCAILGSLAMGMMFDSRNIPDDLMTNGQYYAFQKLGEYYNMGNTLMVIYAIANTLGQVAALVFSIDAPLKVLLGDADSKYIPASLCRTNASGTPVNGYFLTLVLWQF</sequence>
<feature type="transmembrane region" description="Helical" evidence="7">
    <location>
        <begin position="153"/>
        <end position="176"/>
    </location>
</feature>
<evidence type="ECO:0000256" key="1">
    <source>
        <dbReference type="ARBA" id="ARBA00004651"/>
    </source>
</evidence>
<dbReference type="Pfam" id="PF13520">
    <property type="entry name" value="AA_permease_2"/>
    <property type="match status" value="1"/>
</dbReference>
<protein>
    <submittedName>
        <fullName evidence="8">Putative amino acid permease</fullName>
    </submittedName>
</protein>
<evidence type="ECO:0000256" key="7">
    <source>
        <dbReference type="SAM" id="Phobius"/>
    </source>
</evidence>
<dbReference type="EMBL" id="UARW01000010">
    <property type="protein sequence ID" value="SQD05478.1"/>
    <property type="molecule type" value="Genomic_DNA"/>
</dbReference>
<feature type="transmembrane region" description="Helical" evidence="7">
    <location>
        <begin position="84"/>
        <end position="102"/>
    </location>
</feature>
<proteinExistence type="predicted"/>
<dbReference type="Gene3D" id="1.20.1740.10">
    <property type="entry name" value="Amino acid/polyamine transporter I"/>
    <property type="match status" value="1"/>
</dbReference>
<evidence type="ECO:0000256" key="5">
    <source>
        <dbReference type="ARBA" id="ARBA00022989"/>
    </source>
</evidence>
<evidence type="ECO:0000256" key="4">
    <source>
        <dbReference type="ARBA" id="ARBA00022692"/>
    </source>
</evidence>
<keyword evidence="6 7" id="KW-0472">Membrane</keyword>
<dbReference type="GO" id="GO:0022857">
    <property type="term" value="F:transmembrane transporter activity"/>
    <property type="evidence" value="ECO:0007669"/>
    <property type="project" value="InterPro"/>
</dbReference>
<feature type="transmembrane region" description="Helical" evidence="7">
    <location>
        <begin position="42"/>
        <end position="63"/>
    </location>
</feature>
<dbReference type="STRING" id="585034.ECIAI1_0939"/>
<dbReference type="PANTHER" id="PTHR42770:SF15">
    <property type="entry name" value="GLUTAMATE_GAMMA-AMINOBUTYRATE ANTIPORTER-RELATED"/>
    <property type="match status" value="1"/>
</dbReference>
<evidence type="ECO:0000313" key="8">
    <source>
        <dbReference type="EMBL" id="SQD05478.1"/>
    </source>
</evidence>
<gene>
    <name evidence="8" type="primary">ycaM_2</name>
    <name evidence="8" type="ORF">NCTC8009_06039</name>
</gene>
<comment type="subcellular location">
    <subcellularLocation>
        <location evidence="1">Cell membrane</location>
        <topology evidence="1">Multi-pass membrane protein</topology>
    </subcellularLocation>
</comment>
<name>A0A2X3JMB0_ECOLX</name>
<reference evidence="8 9" key="1">
    <citation type="submission" date="2018-06" db="EMBL/GenBank/DDBJ databases">
        <authorList>
            <consortium name="Pathogen Informatics"/>
            <person name="Doyle S."/>
        </authorList>
    </citation>
    <scope>NUCLEOTIDE SEQUENCE [LARGE SCALE GENOMIC DNA]</scope>
    <source>
        <strain evidence="8 9">NCTC8009</strain>
    </source>
</reference>
<evidence type="ECO:0000256" key="6">
    <source>
        <dbReference type="ARBA" id="ARBA00023136"/>
    </source>
</evidence>
<dbReference type="PIRSF" id="PIRSF006060">
    <property type="entry name" value="AA_transporter"/>
    <property type="match status" value="1"/>
</dbReference>
<keyword evidence="3" id="KW-1003">Cell membrane</keyword>
<dbReference type="AlphaFoldDB" id="A0A2X3JMB0"/>
<feature type="transmembrane region" description="Helical" evidence="7">
    <location>
        <begin position="12"/>
        <end position="30"/>
    </location>
</feature>
<dbReference type="Proteomes" id="UP000250991">
    <property type="component" value="Unassembled WGS sequence"/>
</dbReference>
<feature type="transmembrane region" description="Helical" evidence="7">
    <location>
        <begin position="126"/>
        <end position="146"/>
    </location>
</feature>
<evidence type="ECO:0000313" key="9">
    <source>
        <dbReference type="Proteomes" id="UP000250991"/>
    </source>
</evidence>
<evidence type="ECO:0000256" key="2">
    <source>
        <dbReference type="ARBA" id="ARBA00022448"/>
    </source>
</evidence>
<dbReference type="InterPro" id="IPR050367">
    <property type="entry name" value="APC_superfamily"/>
</dbReference>
<feature type="transmembrane region" description="Helical" evidence="7">
    <location>
        <begin position="293"/>
        <end position="312"/>
    </location>
</feature>
<evidence type="ECO:0000256" key="3">
    <source>
        <dbReference type="ARBA" id="ARBA00022475"/>
    </source>
</evidence>
<accession>A0A2X3JMB0</accession>
<dbReference type="PANTHER" id="PTHR42770">
    <property type="entry name" value="AMINO ACID TRANSPORTER-RELATED"/>
    <property type="match status" value="1"/>
</dbReference>
<dbReference type="InterPro" id="IPR002293">
    <property type="entry name" value="AA/rel_permease1"/>
</dbReference>
<feature type="transmembrane region" description="Helical" evidence="7">
    <location>
        <begin position="239"/>
        <end position="261"/>
    </location>
</feature>
<keyword evidence="5 7" id="KW-1133">Transmembrane helix</keyword>
<keyword evidence="4 7" id="KW-0812">Transmembrane</keyword>
<feature type="transmembrane region" description="Helical" evidence="7">
    <location>
        <begin position="196"/>
        <end position="218"/>
    </location>
</feature>